<dbReference type="EMBL" id="JACHBI010000010">
    <property type="protein sequence ID" value="MBB5576142.1"/>
    <property type="molecule type" value="Genomic_DNA"/>
</dbReference>
<sequence length="46" mass="5273">MQDDQKTKYDNFEPEAVTYWQPLFEDTISACGKSVGSRLQNFGTEP</sequence>
<dbReference type="RefSeq" id="WP_183939787.1">
    <property type="nucleotide sequence ID" value="NZ_JACHBI010000010.1"/>
</dbReference>
<name>A0A7W8XV36_9HYPH</name>
<evidence type="ECO:0000313" key="2">
    <source>
        <dbReference type="Proteomes" id="UP000549882"/>
    </source>
</evidence>
<comment type="caution">
    <text evidence="1">The sequence shown here is derived from an EMBL/GenBank/DDBJ whole genome shotgun (WGS) entry which is preliminary data.</text>
</comment>
<proteinExistence type="predicted"/>
<dbReference type="AlphaFoldDB" id="A0A7W8XV36"/>
<accession>A0A7W8XV36</accession>
<protein>
    <submittedName>
        <fullName evidence="1">Uncharacterized protein</fullName>
    </submittedName>
</protein>
<keyword evidence="2" id="KW-1185">Reference proteome</keyword>
<evidence type="ECO:0000313" key="1">
    <source>
        <dbReference type="EMBL" id="MBB5576142.1"/>
    </source>
</evidence>
<dbReference type="Proteomes" id="UP000549882">
    <property type="component" value="Unassembled WGS sequence"/>
</dbReference>
<gene>
    <name evidence="1" type="ORF">GGD50_004777</name>
</gene>
<organism evidence="1 2">
    <name type="scientific">Rhizobium paranaense</name>
    <dbReference type="NCBI Taxonomy" id="1650438"/>
    <lineage>
        <taxon>Bacteria</taxon>
        <taxon>Pseudomonadati</taxon>
        <taxon>Pseudomonadota</taxon>
        <taxon>Alphaproteobacteria</taxon>
        <taxon>Hyphomicrobiales</taxon>
        <taxon>Rhizobiaceae</taxon>
        <taxon>Rhizobium/Agrobacterium group</taxon>
        <taxon>Rhizobium</taxon>
    </lineage>
</organism>
<reference evidence="1 2" key="1">
    <citation type="submission" date="2020-08" db="EMBL/GenBank/DDBJ databases">
        <title>Genomic Encyclopedia of Type Strains, Phase IV (KMG-V): Genome sequencing to study the core and pangenomes of soil and plant-associated prokaryotes.</title>
        <authorList>
            <person name="Whitman W."/>
        </authorList>
    </citation>
    <scope>NUCLEOTIDE SEQUENCE [LARGE SCALE GENOMIC DNA]</scope>
    <source>
        <strain evidence="1 2">SEMIA 4064</strain>
    </source>
</reference>